<evidence type="ECO:0000259" key="6">
    <source>
        <dbReference type="PROSITE" id="PS51194"/>
    </source>
</evidence>
<dbReference type="InterPro" id="IPR038718">
    <property type="entry name" value="SNF2-like_sf"/>
</dbReference>
<dbReference type="InterPro" id="IPR049730">
    <property type="entry name" value="SNF2/RAD54-like_C"/>
</dbReference>
<sequence>MPKALPQKSTSLPGKWLRHWLTRERLQQFAGEDVFSRGTQLAAKGRVLSWFAVPEVLHGEVRGRGGGHLPVSVSANEQGLLGNCPCSRFQPAVICQHAVALGLAVLEALHPEQGTEAPAGQEEAPPPAPEEVPAWLEAHHVTHLRSILASELDSLLPRGFALSRRLYLLEDYPVASILDGSRPLPEDWSEKDRDLYRRAAWLRARLEAHRVSMGLELERTRRGFPPPTDARLEPLVQLLQRERARVREHAVPRLLPDNERMLRFPENRPVAHVHESGYGRSGTHHLSEHFHQQCVRVDLPELLEGGEAAVSCLTCAVLGPARCIHALTAIDLLLAALGDSRREGENARLAERLFVAPGRALLAAMDKVGLGLRVRQESASATAQVSFRLEGFAEGEPRLRPYLHRPLKRGGLSKGTPVALRDEAEARAALVSPEEVEAFELCRLVARMQEPGDKRRLLVQALKLLEHHPRLVFETKLETPLRVRSAPLGFAIEEGEEAVEGLRVRPTFGGEPVSLRILHGLMVGRAPLPWLYVERELPRVTLVSASPEALAVLEPVAEYGGRLPASSRAALLQRLGGVEAAVPVSLPPSLEAREVPAVPGLLLRLRPTGGETLEGSLLVRPLPEAPPLVPGEGVDVVRGLRGTERVRARRNLEAERAEAAALLERLGLPVETHGHFTLEGPEAALGFLERLEPLMGPMLRVEWEERPWSVVRSPDAQGLKVEVHREHDWFGVRGGVELEGERVELAVLLDALRRGHRYVALAPGRWMRLTEALREQLTPLADLAHPSHGKWEVSAAAASTLDGLAEAGATVEAPPDWRHLAGRIREAQKMKVPVPAALKARLRDYQREGFVWMARLAAWGGGGCLADDMGLGKTLQALALLLHRAEVGPALVVAPTSVCFNWLREAARFAPSLKVQGYREAEREELLSGLGAGDVVVVSYTLLMREAERFSEVSFATLVLDEAQAVKNPDTARAKAVRALKAEARIALSGTPVENRLSELWSLYRLVFPGLLGSRESFRTRFAGPIERTKDPEARAALARVVRPFLLRRTKGEVARELPARVETVVPITLSEGERRLYEDTRLAALARLADAKGPKKRFEVLAALTRLRLAACHPRLVDGDSPLPSSKLERLVEVVEAVRAGGGRALVFSQFVKHLALVREALEARGVPLQYLDGQTPAAERETRVAAFQRGEGDVFLISLKAGGTGLNLTAADHVLHLDPWWNPAVEDQATDRAHRIGQTKPVTVTRLISEGTIEEAILALHEEKRDLANSLLSEADGAAALSTEQLLGLLRYGAEGEASAGDEHPARPARAQRGAAERGLSPG</sequence>
<dbReference type="CDD" id="cd18012">
    <property type="entry name" value="DEXQc_arch_SWI2_SNF2"/>
    <property type="match status" value="1"/>
</dbReference>
<dbReference type="KEGG" id="age:AA314_08876"/>
<dbReference type="GO" id="GO:0016787">
    <property type="term" value="F:hydrolase activity"/>
    <property type="evidence" value="ECO:0007669"/>
    <property type="project" value="UniProtKB-KW"/>
</dbReference>
<feature type="compositionally biased region" description="Low complexity" evidence="3">
    <location>
        <begin position="1310"/>
        <end position="1325"/>
    </location>
</feature>
<feature type="region of interest" description="Disordered" evidence="3">
    <location>
        <begin position="1299"/>
        <end position="1325"/>
    </location>
</feature>
<dbReference type="PROSITE" id="PS51194">
    <property type="entry name" value="HELICASE_CTER"/>
    <property type="match status" value="1"/>
</dbReference>
<dbReference type="EMBL" id="CP011509">
    <property type="protein sequence ID" value="AKJ07250.1"/>
    <property type="molecule type" value="Genomic_DNA"/>
</dbReference>
<evidence type="ECO:0000313" key="10">
    <source>
        <dbReference type="Proteomes" id="UP000256345"/>
    </source>
</evidence>
<reference evidence="7 9" key="1">
    <citation type="submission" date="2015-05" db="EMBL/GenBank/DDBJ databases">
        <title>Genome assembly of Archangium gephyra DSM 2261.</title>
        <authorList>
            <person name="Sharma G."/>
            <person name="Subramanian S."/>
        </authorList>
    </citation>
    <scope>NUCLEOTIDE SEQUENCE [LARGE SCALE GENOMIC DNA]</scope>
    <source>
        <strain evidence="7 9">DSM 2261</strain>
    </source>
</reference>
<feature type="domain" description="Helicase ATP-binding" evidence="5">
    <location>
        <begin position="854"/>
        <end position="1010"/>
    </location>
</feature>
<evidence type="ECO:0000259" key="5">
    <source>
        <dbReference type="PROSITE" id="PS51192"/>
    </source>
</evidence>
<evidence type="ECO:0000313" key="9">
    <source>
        <dbReference type="Proteomes" id="UP000035579"/>
    </source>
</evidence>
<dbReference type="EMBL" id="QUMU01000011">
    <property type="protein sequence ID" value="REG26658.1"/>
    <property type="molecule type" value="Genomic_DNA"/>
</dbReference>
<dbReference type="Pfam" id="PF00271">
    <property type="entry name" value="Helicase_C"/>
    <property type="match status" value="1"/>
</dbReference>
<dbReference type="InterPro" id="IPR007527">
    <property type="entry name" value="Znf_SWIM"/>
</dbReference>
<keyword evidence="7" id="KW-0067">ATP-binding</keyword>
<dbReference type="GO" id="GO:0008270">
    <property type="term" value="F:zinc ion binding"/>
    <property type="evidence" value="ECO:0007669"/>
    <property type="project" value="UniProtKB-KW"/>
</dbReference>
<dbReference type="SMART" id="SM00490">
    <property type="entry name" value="HELICc"/>
    <property type="match status" value="1"/>
</dbReference>
<organism evidence="7 9">
    <name type="scientific">Archangium gephyra</name>
    <dbReference type="NCBI Taxonomy" id="48"/>
    <lineage>
        <taxon>Bacteria</taxon>
        <taxon>Pseudomonadati</taxon>
        <taxon>Myxococcota</taxon>
        <taxon>Myxococcia</taxon>
        <taxon>Myxococcales</taxon>
        <taxon>Cystobacterineae</taxon>
        <taxon>Archangiaceae</taxon>
        <taxon>Archangium</taxon>
    </lineage>
</organism>
<dbReference type="GO" id="GO:0005524">
    <property type="term" value="F:ATP binding"/>
    <property type="evidence" value="ECO:0007669"/>
    <property type="project" value="InterPro"/>
</dbReference>
<keyword evidence="2" id="KW-0479">Metal-binding</keyword>
<dbReference type="PROSITE" id="PS50966">
    <property type="entry name" value="ZF_SWIM"/>
    <property type="match status" value="1"/>
</dbReference>
<keyword evidence="7" id="KW-0347">Helicase</keyword>
<dbReference type="RefSeq" id="WP_047860328.1">
    <property type="nucleotide sequence ID" value="NZ_CP011509.1"/>
</dbReference>
<feature type="domain" description="Helicase C-terminal" evidence="6">
    <location>
        <begin position="1128"/>
        <end position="1289"/>
    </location>
</feature>
<dbReference type="SUPFAM" id="SSF52540">
    <property type="entry name" value="P-loop containing nucleoside triphosphate hydrolases"/>
    <property type="match status" value="2"/>
</dbReference>
<keyword evidence="7" id="KW-0547">Nucleotide-binding</keyword>
<dbReference type="PANTHER" id="PTHR10799">
    <property type="entry name" value="SNF2/RAD54 HELICASE FAMILY"/>
    <property type="match status" value="1"/>
</dbReference>
<dbReference type="SMART" id="SM00487">
    <property type="entry name" value="DEXDc"/>
    <property type="match status" value="1"/>
</dbReference>
<dbReference type="PROSITE" id="PS51192">
    <property type="entry name" value="HELICASE_ATP_BIND_1"/>
    <property type="match status" value="1"/>
</dbReference>
<dbReference type="GO" id="GO:0004386">
    <property type="term" value="F:helicase activity"/>
    <property type="evidence" value="ECO:0007669"/>
    <property type="project" value="UniProtKB-KW"/>
</dbReference>
<dbReference type="Pfam" id="PF00176">
    <property type="entry name" value="SNF2-rel_dom"/>
    <property type="match status" value="1"/>
</dbReference>
<dbReference type="InterPro" id="IPR014001">
    <property type="entry name" value="Helicase_ATP-bd"/>
</dbReference>
<reference evidence="8 10" key="2">
    <citation type="submission" date="2018-08" db="EMBL/GenBank/DDBJ databases">
        <title>Genomic Encyclopedia of Archaeal and Bacterial Type Strains, Phase II (KMG-II): from individual species to whole genera.</title>
        <authorList>
            <person name="Goeker M."/>
        </authorList>
    </citation>
    <scope>NUCLEOTIDE SEQUENCE [LARGE SCALE GENOMIC DNA]</scope>
    <source>
        <strain evidence="8 10">DSM 2261</strain>
    </source>
</reference>
<keyword evidence="1" id="KW-0378">Hydrolase</keyword>
<evidence type="ECO:0000259" key="4">
    <source>
        <dbReference type="PROSITE" id="PS50966"/>
    </source>
</evidence>
<keyword evidence="10" id="KW-1185">Reference proteome</keyword>
<dbReference type="InterPro" id="IPR001650">
    <property type="entry name" value="Helicase_C-like"/>
</dbReference>
<evidence type="ECO:0000256" key="1">
    <source>
        <dbReference type="ARBA" id="ARBA00022801"/>
    </source>
</evidence>
<protein>
    <submittedName>
        <fullName evidence="8">Helicase-like protein</fullName>
    </submittedName>
    <submittedName>
        <fullName evidence="7">Superfamily II DNA/RNA helicase, SNF2 family</fullName>
    </submittedName>
</protein>
<accession>A0AAC8QHK0</accession>
<evidence type="ECO:0000313" key="8">
    <source>
        <dbReference type="EMBL" id="REG26658.1"/>
    </source>
</evidence>
<keyword evidence="2" id="KW-0862">Zinc</keyword>
<dbReference type="CDD" id="cd18793">
    <property type="entry name" value="SF2_C_SNF"/>
    <property type="match status" value="1"/>
</dbReference>
<gene>
    <name evidence="7" type="ORF">AA314_08876</name>
    <name evidence="8" type="ORF">ATI61_111208</name>
</gene>
<dbReference type="InterPro" id="IPR000330">
    <property type="entry name" value="SNF2_N"/>
</dbReference>
<keyword evidence="2" id="KW-0863">Zinc-finger</keyword>
<dbReference type="Gene3D" id="3.40.50.300">
    <property type="entry name" value="P-loop containing nucleotide triphosphate hydrolases"/>
    <property type="match status" value="1"/>
</dbReference>
<evidence type="ECO:0000256" key="3">
    <source>
        <dbReference type="SAM" id="MobiDB-lite"/>
    </source>
</evidence>
<dbReference type="InterPro" id="IPR027417">
    <property type="entry name" value="P-loop_NTPase"/>
</dbReference>
<evidence type="ECO:0000256" key="2">
    <source>
        <dbReference type="PROSITE-ProRule" id="PRU00325"/>
    </source>
</evidence>
<evidence type="ECO:0000313" key="7">
    <source>
        <dbReference type="EMBL" id="AKJ07250.1"/>
    </source>
</evidence>
<dbReference type="Gene3D" id="3.40.50.10810">
    <property type="entry name" value="Tandem AAA-ATPase domain"/>
    <property type="match status" value="1"/>
</dbReference>
<dbReference type="Proteomes" id="UP000035579">
    <property type="component" value="Chromosome"/>
</dbReference>
<proteinExistence type="predicted"/>
<name>A0AAC8QHK0_9BACT</name>
<dbReference type="Proteomes" id="UP000256345">
    <property type="component" value="Unassembled WGS sequence"/>
</dbReference>
<feature type="domain" description="SWIM-type" evidence="4">
    <location>
        <begin position="69"/>
        <end position="106"/>
    </location>
</feature>